<keyword evidence="2" id="KW-0732">Signal</keyword>
<dbReference type="InterPro" id="IPR032710">
    <property type="entry name" value="NTF2-like_dom_sf"/>
</dbReference>
<protein>
    <recommendedName>
        <fullName evidence="5">Lipoprotein</fullName>
    </recommendedName>
</protein>
<evidence type="ECO:0000256" key="2">
    <source>
        <dbReference type="SAM" id="SignalP"/>
    </source>
</evidence>
<name>A0ABT6JB40_9GAMM</name>
<gene>
    <name evidence="3" type="ORF">QFW77_13720</name>
</gene>
<dbReference type="Proteomes" id="UP001156940">
    <property type="component" value="Unassembled WGS sequence"/>
</dbReference>
<feature type="region of interest" description="Disordered" evidence="1">
    <location>
        <begin position="25"/>
        <end position="83"/>
    </location>
</feature>
<reference evidence="3 4" key="1">
    <citation type="submission" date="2023-04" db="EMBL/GenBank/DDBJ databases">
        <title>Luteimonas endophyticus RD2P54.</title>
        <authorList>
            <person name="Sun J.-Q."/>
        </authorList>
    </citation>
    <scope>NUCLEOTIDE SEQUENCE [LARGE SCALE GENOMIC DNA]</scope>
    <source>
        <strain evidence="3 4">RD2P54</strain>
    </source>
</reference>
<sequence>MRRIALTIAPAVCFAVLLGCSDGSEPAPPGTGPASPAGEPLPAPASAAGGVTGMPDQPGPGASATIGQPAPAAIEPLRPGDATSLLPPLEDNPETGLAQAGTDTGVIFPDTAAEAVAGRREDAAATPPMEAEAATAVLRDYYAALDARDYARAYALWSDGGRSSGQTPEQFASAFAGAARISVSVGAPGPVEGAAGSRYVEIPVSVTTRDAGGAVTRQVGAYTLRRAVVDGASAQQRSWRIASAQLRELQP</sequence>
<proteinExistence type="predicted"/>
<evidence type="ECO:0000313" key="4">
    <source>
        <dbReference type="Proteomes" id="UP001156940"/>
    </source>
</evidence>
<evidence type="ECO:0008006" key="5">
    <source>
        <dbReference type="Google" id="ProtNLM"/>
    </source>
</evidence>
<feature type="signal peptide" evidence="2">
    <location>
        <begin position="1"/>
        <end position="21"/>
    </location>
</feature>
<dbReference type="RefSeq" id="WP_280575333.1">
    <property type="nucleotide sequence ID" value="NZ_JARXRM010000043.1"/>
</dbReference>
<feature type="chain" id="PRO_5046390429" description="Lipoprotein" evidence="2">
    <location>
        <begin position="22"/>
        <end position="251"/>
    </location>
</feature>
<organism evidence="3 4">
    <name type="scientific">Luteimonas endophytica</name>
    <dbReference type="NCBI Taxonomy" id="3042023"/>
    <lineage>
        <taxon>Bacteria</taxon>
        <taxon>Pseudomonadati</taxon>
        <taxon>Pseudomonadota</taxon>
        <taxon>Gammaproteobacteria</taxon>
        <taxon>Lysobacterales</taxon>
        <taxon>Lysobacteraceae</taxon>
        <taxon>Luteimonas</taxon>
    </lineage>
</organism>
<accession>A0ABT6JB40</accession>
<keyword evidence="4" id="KW-1185">Reference proteome</keyword>
<dbReference type="SUPFAM" id="SSF54427">
    <property type="entry name" value="NTF2-like"/>
    <property type="match status" value="1"/>
</dbReference>
<evidence type="ECO:0000313" key="3">
    <source>
        <dbReference type="EMBL" id="MDH5824036.1"/>
    </source>
</evidence>
<evidence type="ECO:0000256" key="1">
    <source>
        <dbReference type="SAM" id="MobiDB-lite"/>
    </source>
</evidence>
<dbReference type="PROSITE" id="PS51257">
    <property type="entry name" value="PROKAR_LIPOPROTEIN"/>
    <property type="match status" value="1"/>
</dbReference>
<comment type="caution">
    <text evidence="3">The sequence shown here is derived from an EMBL/GenBank/DDBJ whole genome shotgun (WGS) entry which is preliminary data.</text>
</comment>
<dbReference type="EMBL" id="JARXRM010000043">
    <property type="protein sequence ID" value="MDH5824036.1"/>
    <property type="molecule type" value="Genomic_DNA"/>
</dbReference>